<gene>
    <name evidence="1" type="ORF">TUM18999_30630</name>
    <name evidence="2" type="ORF">TUM20286_36390</name>
</gene>
<evidence type="ECO:0000313" key="1">
    <source>
        <dbReference type="EMBL" id="BCG24872.1"/>
    </source>
</evidence>
<sequence length="100" mass="10908">MKTALSGKELDLMLARAIPSCRVESRTLTDGTFSLFVHNPATHEHFTVAGLNHVDYQDPSAVLRLGKQVFEDMVLLQAGCGSRRIVKLASAQEQGIRQAG</sequence>
<dbReference type="EMBL" id="BQKM01000008">
    <property type="protein sequence ID" value="GJN53887.1"/>
    <property type="molecule type" value="Genomic_DNA"/>
</dbReference>
<evidence type="ECO:0000313" key="4">
    <source>
        <dbReference type="Proteomes" id="UP001054892"/>
    </source>
</evidence>
<evidence type="ECO:0000313" key="3">
    <source>
        <dbReference type="Proteomes" id="UP000509383"/>
    </source>
</evidence>
<dbReference type="EMBL" id="AP023189">
    <property type="protein sequence ID" value="BCG24872.1"/>
    <property type="molecule type" value="Genomic_DNA"/>
</dbReference>
<reference evidence="1 3" key="1">
    <citation type="submission" date="2020-05" db="EMBL/GenBank/DDBJ databases">
        <title>Characterization of novel class B3 metallo-beta-lactamase from novel Pseudomonas species.</title>
        <authorList>
            <person name="Yamada K."/>
            <person name="Aoki K."/>
            <person name="Ishii Y."/>
        </authorList>
    </citation>
    <scope>NUCLEOTIDE SEQUENCE [LARGE SCALE GENOMIC DNA]</scope>
    <source>
        <strain evidence="1 3">TUM18999</strain>
        <strain evidence="2 4">TUM20286</strain>
    </source>
</reference>
<evidence type="ECO:0000313" key="2">
    <source>
        <dbReference type="EMBL" id="GJN53887.1"/>
    </source>
</evidence>
<evidence type="ECO:0008006" key="5">
    <source>
        <dbReference type="Google" id="ProtNLM"/>
    </source>
</evidence>
<dbReference type="RefSeq" id="WP_173175450.1">
    <property type="nucleotide sequence ID" value="NZ_AP023189.1"/>
</dbReference>
<name>A0A6J4E4Z8_9PSED</name>
<protein>
    <recommendedName>
        <fullName evidence="5">DUF1652 domain-containing protein</fullName>
    </recommendedName>
</protein>
<dbReference type="KEGG" id="ptw:TUM18999_30630"/>
<dbReference type="Proteomes" id="UP001054892">
    <property type="component" value="Unassembled WGS sequence"/>
</dbReference>
<keyword evidence="4" id="KW-1185">Reference proteome</keyword>
<dbReference type="AlphaFoldDB" id="A0A6J4E4Z8"/>
<dbReference type="Proteomes" id="UP000509383">
    <property type="component" value="Chromosome"/>
</dbReference>
<accession>A0A6J4E4Z8</accession>
<proteinExistence type="predicted"/>
<organism evidence="1 3">
    <name type="scientific">Pseudomonas tohonis</name>
    <dbReference type="NCBI Taxonomy" id="2725477"/>
    <lineage>
        <taxon>Bacteria</taxon>
        <taxon>Pseudomonadati</taxon>
        <taxon>Pseudomonadota</taxon>
        <taxon>Gammaproteobacteria</taxon>
        <taxon>Pseudomonadales</taxon>
        <taxon>Pseudomonadaceae</taxon>
        <taxon>Pseudomonas</taxon>
    </lineage>
</organism>